<evidence type="ECO:0000313" key="2">
    <source>
        <dbReference type="Proteomes" id="UP000658720"/>
    </source>
</evidence>
<dbReference type="RefSeq" id="WP_194021219.1">
    <property type="nucleotide sequence ID" value="NZ_JADEVV010000081.1"/>
</dbReference>
<sequence>METTPPNSEDIMGQLETLSTTEKLKILNSLRAHHGLPPMTMGEALLGAGLSKEEREILLSVCP</sequence>
<comment type="caution">
    <text evidence="1">The sequence shown here is derived from an EMBL/GenBank/DDBJ whole genome shotgun (WGS) entry which is preliminary data.</text>
</comment>
<evidence type="ECO:0000313" key="1">
    <source>
        <dbReference type="EMBL" id="MBE9255690.1"/>
    </source>
</evidence>
<dbReference type="EMBL" id="JADEVV010000081">
    <property type="protein sequence ID" value="MBE9255690.1"/>
    <property type="molecule type" value="Genomic_DNA"/>
</dbReference>
<reference evidence="1 2" key="1">
    <citation type="submission" date="2020-10" db="EMBL/GenBank/DDBJ databases">
        <authorList>
            <person name="Castelo-Branco R."/>
            <person name="Eusebio N."/>
            <person name="Adriana R."/>
            <person name="Vieira A."/>
            <person name="Brugerolle De Fraissinette N."/>
            <person name="Rezende De Castro R."/>
            <person name="Schneider M.P."/>
            <person name="Vasconcelos V."/>
            <person name="Leao P.N."/>
        </authorList>
    </citation>
    <scope>NUCLEOTIDE SEQUENCE [LARGE SCALE GENOMIC DNA]</scope>
    <source>
        <strain evidence="1 2">LEGE 00031</strain>
    </source>
</reference>
<protein>
    <submittedName>
        <fullName evidence="1">Uncharacterized protein</fullName>
    </submittedName>
</protein>
<gene>
    <name evidence="1" type="ORF">IQ217_18005</name>
</gene>
<accession>A0ABR9VWE1</accession>
<keyword evidence="2" id="KW-1185">Reference proteome</keyword>
<dbReference type="Proteomes" id="UP000658720">
    <property type="component" value="Unassembled WGS sequence"/>
</dbReference>
<organism evidence="1 2">
    <name type="scientific">Synechocystis salina LEGE 00031</name>
    <dbReference type="NCBI Taxonomy" id="1828736"/>
    <lineage>
        <taxon>Bacteria</taxon>
        <taxon>Bacillati</taxon>
        <taxon>Cyanobacteriota</taxon>
        <taxon>Cyanophyceae</taxon>
        <taxon>Synechococcales</taxon>
        <taxon>Merismopediaceae</taxon>
        <taxon>Synechocystis</taxon>
    </lineage>
</organism>
<proteinExistence type="predicted"/>
<name>A0ABR9VWE1_9SYNC</name>